<dbReference type="PANTHER" id="PTHR13285:SF18">
    <property type="entry name" value="PROTEIN-CYSTEINE N-PALMITOYLTRANSFERASE RASP"/>
    <property type="match status" value="1"/>
</dbReference>
<comment type="subcellular location">
    <subcellularLocation>
        <location evidence="1">Cell membrane</location>
        <topology evidence="1">Multi-pass membrane protein</topology>
    </subcellularLocation>
</comment>
<keyword evidence="7" id="KW-0012">Acyltransferase</keyword>
<evidence type="ECO:0008006" key="11">
    <source>
        <dbReference type="Google" id="ProtNLM"/>
    </source>
</evidence>
<evidence type="ECO:0000256" key="6">
    <source>
        <dbReference type="ARBA" id="ARBA00023136"/>
    </source>
</evidence>
<name>A0A916NSS0_9FLAO</name>
<keyword evidence="10" id="KW-1185">Reference proteome</keyword>
<keyword evidence="6 7" id="KW-0472">Membrane</keyword>
<gene>
    <name evidence="9" type="ORF">CRYO30217_02435</name>
</gene>
<dbReference type="KEGG" id="ptan:CRYO30217_02435"/>
<evidence type="ECO:0000256" key="5">
    <source>
        <dbReference type="ARBA" id="ARBA00022989"/>
    </source>
</evidence>
<protein>
    <recommendedName>
        <fullName evidence="11">MBOAT family protein</fullName>
    </recommendedName>
</protein>
<evidence type="ECO:0000256" key="7">
    <source>
        <dbReference type="PIRNR" id="PIRNR016636"/>
    </source>
</evidence>
<dbReference type="AlphaFoldDB" id="A0A916NSS0"/>
<reference evidence="9" key="1">
    <citation type="submission" date="2021-04" db="EMBL/GenBank/DDBJ databases">
        <authorList>
            <person name="Rodrigo-Torres L."/>
            <person name="Arahal R. D."/>
            <person name="Lucena T."/>
        </authorList>
    </citation>
    <scope>NUCLEOTIDE SEQUENCE</scope>
    <source>
        <strain evidence="9">AS29M-1</strain>
    </source>
</reference>
<evidence type="ECO:0000313" key="9">
    <source>
        <dbReference type="EMBL" id="CAG5084319.1"/>
    </source>
</evidence>
<organism evidence="9 10">
    <name type="scientific">Parvicella tangerina</name>
    <dbReference type="NCBI Taxonomy" id="2829795"/>
    <lineage>
        <taxon>Bacteria</taxon>
        <taxon>Pseudomonadati</taxon>
        <taxon>Bacteroidota</taxon>
        <taxon>Flavobacteriia</taxon>
        <taxon>Flavobacteriales</taxon>
        <taxon>Parvicellaceae</taxon>
        <taxon>Parvicella</taxon>
    </lineage>
</organism>
<comment type="similarity">
    <text evidence="2 7">Belongs to the membrane-bound acyltransferase family.</text>
</comment>
<dbReference type="InterPro" id="IPR004299">
    <property type="entry name" value="MBOAT_fam"/>
</dbReference>
<evidence type="ECO:0000313" key="10">
    <source>
        <dbReference type="Proteomes" id="UP000683507"/>
    </source>
</evidence>
<feature type="transmembrane region" description="Helical" evidence="8">
    <location>
        <begin position="404"/>
        <end position="423"/>
    </location>
</feature>
<feature type="transmembrane region" description="Helical" evidence="8">
    <location>
        <begin position="106"/>
        <end position="125"/>
    </location>
</feature>
<proteinExistence type="inferred from homology"/>
<feature type="transmembrane region" description="Helical" evidence="8">
    <location>
        <begin position="349"/>
        <end position="369"/>
    </location>
</feature>
<dbReference type="PIRSF" id="PIRSF500217">
    <property type="entry name" value="AlgI"/>
    <property type="match status" value="1"/>
</dbReference>
<evidence type="ECO:0000256" key="8">
    <source>
        <dbReference type="SAM" id="Phobius"/>
    </source>
</evidence>
<feature type="transmembrane region" description="Helical" evidence="8">
    <location>
        <begin position="435"/>
        <end position="453"/>
    </location>
</feature>
<evidence type="ECO:0000256" key="4">
    <source>
        <dbReference type="ARBA" id="ARBA00022692"/>
    </source>
</evidence>
<dbReference type="InterPro" id="IPR024194">
    <property type="entry name" value="Ac/AlaTfrase_AlgI/DltB"/>
</dbReference>
<dbReference type="PANTHER" id="PTHR13285">
    <property type="entry name" value="ACYLTRANSFERASE"/>
    <property type="match status" value="1"/>
</dbReference>
<feature type="transmembrane region" description="Helical" evidence="8">
    <location>
        <begin position="145"/>
        <end position="163"/>
    </location>
</feature>
<keyword evidence="7" id="KW-0808">Transferase</keyword>
<dbReference type="EMBL" id="OU015584">
    <property type="protein sequence ID" value="CAG5084319.1"/>
    <property type="molecule type" value="Genomic_DNA"/>
</dbReference>
<dbReference type="Pfam" id="PF03062">
    <property type="entry name" value="MBOAT"/>
    <property type="match status" value="1"/>
</dbReference>
<dbReference type="GO" id="GO:0016746">
    <property type="term" value="F:acyltransferase activity"/>
    <property type="evidence" value="ECO:0007669"/>
    <property type="project" value="UniProtKB-KW"/>
</dbReference>
<dbReference type="Proteomes" id="UP000683507">
    <property type="component" value="Chromosome"/>
</dbReference>
<keyword evidence="3 7" id="KW-1003">Cell membrane</keyword>
<accession>A0A916NSS0</accession>
<feature type="transmembrane region" description="Helical" evidence="8">
    <location>
        <begin position="29"/>
        <end position="55"/>
    </location>
</feature>
<dbReference type="GO" id="GO:0042121">
    <property type="term" value="P:alginic acid biosynthetic process"/>
    <property type="evidence" value="ECO:0007669"/>
    <property type="project" value="InterPro"/>
</dbReference>
<keyword evidence="5 8" id="KW-1133">Transmembrane helix</keyword>
<feature type="transmembrane region" description="Helical" evidence="8">
    <location>
        <begin position="6"/>
        <end position="22"/>
    </location>
</feature>
<dbReference type="InterPro" id="IPR028362">
    <property type="entry name" value="AlgI"/>
</dbReference>
<evidence type="ECO:0000256" key="3">
    <source>
        <dbReference type="ARBA" id="ARBA00022475"/>
    </source>
</evidence>
<feature type="transmembrane region" description="Helical" evidence="8">
    <location>
        <begin position="222"/>
        <end position="242"/>
    </location>
</feature>
<evidence type="ECO:0000256" key="2">
    <source>
        <dbReference type="ARBA" id="ARBA00010323"/>
    </source>
</evidence>
<dbReference type="PIRSF" id="PIRSF016636">
    <property type="entry name" value="AlgI_DltB"/>
    <property type="match status" value="1"/>
</dbReference>
<feature type="transmembrane region" description="Helical" evidence="8">
    <location>
        <begin position="303"/>
        <end position="318"/>
    </location>
</feature>
<dbReference type="InterPro" id="IPR051085">
    <property type="entry name" value="MB_O-acyltransferase"/>
</dbReference>
<feature type="transmembrane region" description="Helical" evidence="8">
    <location>
        <begin position="75"/>
        <end position="94"/>
    </location>
</feature>
<evidence type="ECO:0000256" key="1">
    <source>
        <dbReference type="ARBA" id="ARBA00004651"/>
    </source>
</evidence>
<dbReference type="GO" id="GO:0005886">
    <property type="term" value="C:plasma membrane"/>
    <property type="evidence" value="ECO:0007669"/>
    <property type="project" value="UniProtKB-SubCell"/>
</dbReference>
<keyword evidence="4 8" id="KW-0812">Transmembrane</keyword>
<sequence length="463" mass="53884">MLFNSIDYFLFLTLVLFLYYKLNHKWRWLLLLVASYFFYAAWKVEFLGLIVFSTLVDYLCGIRIEKSSDNRSRKLFLWISLVSNLSILYTFKYLDFSIDSINDFFSQNFVLYNLVLPMGISFYTFQTMSYSIDVYKGNIKAERHLGYFALYVTFFPQLVAGPIERASRLLPQLKKKVHYNPTNLSNGIKLVLIGLFKKVVIADRISLFVNEVYNNSGDYEGFVLILATIAFAIQIYCDFSGYSDIAIGSARMLGIKLMTNFQTPYFSSSLKEFWTRWHISLSQWFRDYVYIPLGGNRVVKWRWYYNLMITFLISGLWHGANWTFIVWGGIHGLMLVLETINLKMPDFKLYRFLKIVFVFSVVCLAWVFFRANTISDAGVIVSKIFSSTTKVGIVEDFKSTGISLLNTLILMYGVTILMILDWLNFKNIVITKSYLKLLGSLVLLFSIIALGITEVKEFIYFQF</sequence>